<feature type="domain" description="CBS" evidence="10">
    <location>
        <begin position="265"/>
        <end position="322"/>
    </location>
</feature>
<keyword evidence="4 9" id="KW-0812">Transmembrane</keyword>
<feature type="domain" description="CNNM transmembrane" evidence="11">
    <location>
        <begin position="1"/>
        <end position="186"/>
    </location>
</feature>
<dbReference type="GO" id="GO:0005886">
    <property type="term" value="C:plasma membrane"/>
    <property type="evidence" value="ECO:0007669"/>
    <property type="project" value="UniProtKB-SubCell"/>
</dbReference>
<organism evidence="12">
    <name type="scientific">marine metagenome</name>
    <dbReference type="NCBI Taxonomy" id="408172"/>
    <lineage>
        <taxon>unclassified sequences</taxon>
        <taxon>metagenomes</taxon>
        <taxon>ecological metagenomes</taxon>
    </lineage>
</organism>
<dbReference type="PANTHER" id="PTHR22777:SF32">
    <property type="entry name" value="UPF0053 INNER MEMBRANE PROTEIN YFJD"/>
    <property type="match status" value="1"/>
</dbReference>
<evidence type="ECO:0000256" key="3">
    <source>
        <dbReference type="ARBA" id="ARBA00022475"/>
    </source>
</evidence>
<dbReference type="PANTHER" id="PTHR22777">
    <property type="entry name" value="HEMOLYSIN-RELATED"/>
    <property type="match status" value="1"/>
</dbReference>
<dbReference type="AlphaFoldDB" id="A0A381WBZ9"/>
<keyword evidence="7" id="KW-0129">CBS domain</keyword>
<dbReference type="InterPro" id="IPR005170">
    <property type="entry name" value="Transptr-assoc_dom"/>
</dbReference>
<comment type="similarity">
    <text evidence="2">Belongs to the UPF0053 family.</text>
</comment>
<evidence type="ECO:0000259" key="11">
    <source>
        <dbReference type="PROSITE" id="PS51846"/>
    </source>
</evidence>
<dbReference type="Pfam" id="PF00571">
    <property type="entry name" value="CBS"/>
    <property type="match status" value="1"/>
</dbReference>
<comment type="subcellular location">
    <subcellularLocation>
        <location evidence="1">Cell membrane</location>
        <topology evidence="1">Multi-pass membrane protein</topology>
    </subcellularLocation>
</comment>
<sequence>MEPYPSLSLIAGFSVASFLFAAAESAFFSLSQWQTRRLAKEHADRGELVSRLLANPKELISSLALGSTFANCIILGLGLLMIIDGSTWQIIGYGLLLLGGILGLCEILPKTLAIRSPEKWVLRLAKPVWFFQKIALPIRGISQKLVDLVIKVCVPKKIKPNPNVSDEEYAELLDWAYQQGVLDRSERDTMQEIIQLDRRTAEDVMKPRSEMASIDDDLTPEEMIAAAREHKFTRLPIFDETPDTIVGVLNTRKLLLDPKADLAEAIEFPSFVPASMNLFDLLRSMQRQRRGLAIVVDEFGGTAGLVTVEDILEEMVGEIRDEGEKAEFTVEKLDRNRWRVNGMLPVEDFQKIYPALKGLQEVDTMGGLLVALKEVVPRVGESAMIDGLQLIAVVADDRRVRELVVKRSNR</sequence>
<dbReference type="SMART" id="SM01091">
    <property type="entry name" value="CorC_HlyC"/>
    <property type="match status" value="1"/>
</dbReference>
<dbReference type="Pfam" id="PF03471">
    <property type="entry name" value="CorC_HlyC"/>
    <property type="match status" value="1"/>
</dbReference>
<gene>
    <name evidence="12" type="ORF">METZ01_LOCUS102848</name>
</gene>
<evidence type="ECO:0000256" key="4">
    <source>
        <dbReference type="ARBA" id="ARBA00022692"/>
    </source>
</evidence>
<keyword evidence="8 9" id="KW-0472">Membrane</keyword>
<dbReference type="InterPro" id="IPR000644">
    <property type="entry name" value="CBS_dom"/>
</dbReference>
<evidence type="ECO:0000313" key="12">
    <source>
        <dbReference type="EMBL" id="SVA49994.1"/>
    </source>
</evidence>
<dbReference type="GO" id="GO:0050660">
    <property type="term" value="F:flavin adenine dinucleotide binding"/>
    <property type="evidence" value="ECO:0007669"/>
    <property type="project" value="InterPro"/>
</dbReference>
<dbReference type="EMBL" id="UINC01011316">
    <property type="protein sequence ID" value="SVA49994.1"/>
    <property type="molecule type" value="Genomic_DNA"/>
</dbReference>
<evidence type="ECO:0000256" key="6">
    <source>
        <dbReference type="ARBA" id="ARBA00022989"/>
    </source>
</evidence>
<dbReference type="PROSITE" id="PS51846">
    <property type="entry name" value="CNNM"/>
    <property type="match status" value="1"/>
</dbReference>
<keyword evidence="5" id="KW-0677">Repeat</keyword>
<evidence type="ECO:0008006" key="13">
    <source>
        <dbReference type="Google" id="ProtNLM"/>
    </source>
</evidence>
<dbReference type="InterPro" id="IPR002550">
    <property type="entry name" value="CNNM"/>
</dbReference>
<feature type="domain" description="CBS" evidence="10">
    <location>
        <begin position="205"/>
        <end position="264"/>
    </location>
</feature>
<evidence type="ECO:0000256" key="7">
    <source>
        <dbReference type="ARBA" id="ARBA00023122"/>
    </source>
</evidence>
<evidence type="ECO:0000256" key="9">
    <source>
        <dbReference type="SAM" id="Phobius"/>
    </source>
</evidence>
<evidence type="ECO:0000259" key="10">
    <source>
        <dbReference type="PROSITE" id="PS51371"/>
    </source>
</evidence>
<dbReference type="Gene3D" id="3.10.580.10">
    <property type="entry name" value="CBS-domain"/>
    <property type="match status" value="1"/>
</dbReference>
<protein>
    <recommendedName>
        <fullName evidence="13">CBS domain-containing protein</fullName>
    </recommendedName>
</protein>
<dbReference type="InterPro" id="IPR046342">
    <property type="entry name" value="CBS_dom_sf"/>
</dbReference>
<dbReference type="InterPro" id="IPR016169">
    <property type="entry name" value="FAD-bd_PCMH_sub2"/>
</dbReference>
<name>A0A381WBZ9_9ZZZZ</name>
<evidence type="ECO:0000256" key="8">
    <source>
        <dbReference type="ARBA" id="ARBA00023136"/>
    </source>
</evidence>
<dbReference type="SUPFAM" id="SSF56176">
    <property type="entry name" value="FAD-binding/transporter-associated domain-like"/>
    <property type="match status" value="1"/>
</dbReference>
<feature type="transmembrane region" description="Helical" evidence="9">
    <location>
        <begin position="6"/>
        <end position="30"/>
    </location>
</feature>
<keyword evidence="3" id="KW-1003">Cell membrane</keyword>
<keyword evidence="6 9" id="KW-1133">Transmembrane helix</keyword>
<dbReference type="InterPro" id="IPR036318">
    <property type="entry name" value="FAD-bd_PCMH-like_sf"/>
</dbReference>
<evidence type="ECO:0000256" key="5">
    <source>
        <dbReference type="ARBA" id="ARBA00022737"/>
    </source>
</evidence>
<dbReference type="Gene3D" id="3.30.465.10">
    <property type="match status" value="1"/>
</dbReference>
<evidence type="ECO:0000256" key="2">
    <source>
        <dbReference type="ARBA" id="ARBA00006337"/>
    </source>
</evidence>
<feature type="transmembrane region" description="Helical" evidence="9">
    <location>
        <begin position="59"/>
        <end position="82"/>
    </location>
</feature>
<dbReference type="InterPro" id="IPR044751">
    <property type="entry name" value="Ion_transp-like_CBS"/>
</dbReference>
<dbReference type="Pfam" id="PF01595">
    <property type="entry name" value="CNNM"/>
    <property type="match status" value="1"/>
</dbReference>
<feature type="transmembrane region" description="Helical" evidence="9">
    <location>
        <begin position="88"/>
        <end position="109"/>
    </location>
</feature>
<accession>A0A381WBZ9</accession>
<dbReference type="FunFam" id="3.10.580.10:FF:000002">
    <property type="entry name" value="Magnesium/cobalt efflux protein CorC"/>
    <property type="match status" value="1"/>
</dbReference>
<dbReference type="CDD" id="cd04590">
    <property type="entry name" value="CBS_pair_CorC_HlyC_assoc"/>
    <property type="match status" value="1"/>
</dbReference>
<reference evidence="12" key="1">
    <citation type="submission" date="2018-05" db="EMBL/GenBank/DDBJ databases">
        <authorList>
            <person name="Lanie J.A."/>
            <person name="Ng W.-L."/>
            <person name="Kazmierczak K.M."/>
            <person name="Andrzejewski T.M."/>
            <person name="Davidsen T.M."/>
            <person name="Wayne K.J."/>
            <person name="Tettelin H."/>
            <person name="Glass J.I."/>
            <person name="Rusch D."/>
            <person name="Podicherti R."/>
            <person name="Tsui H.-C.T."/>
            <person name="Winkler M.E."/>
        </authorList>
    </citation>
    <scope>NUCLEOTIDE SEQUENCE</scope>
</reference>
<evidence type="ECO:0000256" key="1">
    <source>
        <dbReference type="ARBA" id="ARBA00004651"/>
    </source>
</evidence>
<proteinExistence type="inferred from homology"/>
<dbReference type="PROSITE" id="PS51371">
    <property type="entry name" value="CBS"/>
    <property type="match status" value="2"/>
</dbReference>
<dbReference type="SUPFAM" id="SSF54631">
    <property type="entry name" value="CBS-domain pair"/>
    <property type="match status" value="1"/>
</dbReference>